<feature type="compositionally biased region" description="Low complexity" evidence="1">
    <location>
        <begin position="385"/>
        <end position="400"/>
    </location>
</feature>
<name>A3ASE3_ORYSJ</name>
<reference evidence="2" key="2">
    <citation type="submission" date="2008-12" db="EMBL/GenBank/DDBJ databases">
        <title>Improved gene annotation of the rice (Oryza sativa) genomes.</title>
        <authorList>
            <person name="Wang J."/>
            <person name="Li R."/>
            <person name="Fan W."/>
            <person name="Huang Q."/>
            <person name="Zhang J."/>
            <person name="Zhou Y."/>
            <person name="Hu Y."/>
            <person name="Zi S."/>
            <person name="Li J."/>
            <person name="Ni P."/>
            <person name="Zheng H."/>
            <person name="Zhang Y."/>
            <person name="Zhao M."/>
            <person name="Hao Q."/>
            <person name="McDermott J."/>
            <person name="Samudrala R."/>
            <person name="Kristiansen K."/>
            <person name="Wong G.K.-S."/>
        </authorList>
    </citation>
    <scope>NUCLEOTIDE SEQUENCE</scope>
</reference>
<feature type="region of interest" description="Disordered" evidence="1">
    <location>
        <begin position="366"/>
        <end position="400"/>
    </location>
</feature>
<sequence length="400" mass="46323">MEANASVDIDDQHVCLKISNQESTTSMFRSHKQRHLVRLTDAQLALRQDASTENKETLCSVIQSIKLPYGYASNIASFGETIGSAQDVKFDAKTLTQAHRYVLRHLDEIEDFRREFLEEEKRKQKKSVFTSFESDKLINERFHDWLYHKRKFAIDGRAKSWLLHQLDGKWRQYKGKLKGKYYKPNLPMERVLQTVPNTVDESRWPTLVSYWYSKDSKKISDRNQENALKHPHTLGRKSFTRKRKELEVNGVEVDRETFFDECHKTKDGRYVTDATQEKMNEVYMKLAEKRVDSQQLTEADFEQAMLDMFGKDHSGRVRGMGPTITPTNYYGGRFLNISAINEQGTSSKKYPEDNLLARLPPSLTRLIPTSEVNQNQEVQAPNTAPSPSQRASSQPSTEEE</sequence>
<proteinExistence type="predicted"/>
<dbReference type="AlphaFoldDB" id="A3ASE3"/>
<organism evidence="2">
    <name type="scientific">Oryza sativa subsp. japonica</name>
    <name type="common">Rice</name>
    <dbReference type="NCBI Taxonomy" id="39947"/>
    <lineage>
        <taxon>Eukaryota</taxon>
        <taxon>Viridiplantae</taxon>
        <taxon>Streptophyta</taxon>
        <taxon>Embryophyta</taxon>
        <taxon>Tracheophyta</taxon>
        <taxon>Spermatophyta</taxon>
        <taxon>Magnoliopsida</taxon>
        <taxon>Liliopsida</taxon>
        <taxon>Poales</taxon>
        <taxon>Poaceae</taxon>
        <taxon>BOP clade</taxon>
        <taxon>Oryzoideae</taxon>
        <taxon>Oryzeae</taxon>
        <taxon>Oryzinae</taxon>
        <taxon>Oryza</taxon>
        <taxon>Oryza sativa</taxon>
    </lineage>
</organism>
<reference evidence="2" key="1">
    <citation type="journal article" date="2005" name="PLoS Biol.">
        <title>The genomes of Oryza sativa: a history of duplications.</title>
        <authorList>
            <person name="Yu J."/>
            <person name="Wang J."/>
            <person name="Lin W."/>
            <person name="Li S."/>
            <person name="Li H."/>
            <person name="Zhou J."/>
            <person name="Ni P."/>
            <person name="Dong W."/>
            <person name="Hu S."/>
            <person name="Zeng C."/>
            <person name="Zhang J."/>
            <person name="Zhang Y."/>
            <person name="Li R."/>
            <person name="Xu Z."/>
            <person name="Li S."/>
            <person name="Li X."/>
            <person name="Zheng H."/>
            <person name="Cong L."/>
            <person name="Lin L."/>
            <person name="Yin J."/>
            <person name="Geng J."/>
            <person name="Li G."/>
            <person name="Shi J."/>
            <person name="Liu J."/>
            <person name="Lv H."/>
            <person name="Li J."/>
            <person name="Wang J."/>
            <person name="Deng Y."/>
            <person name="Ran L."/>
            <person name="Shi X."/>
            <person name="Wang X."/>
            <person name="Wu Q."/>
            <person name="Li C."/>
            <person name="Ren X."/>
            <person name="Wang J."/>
            <person name="Wang X."/>
            <person name="Li D."/>
            <person name="Liu D."/>
            <person name="Zhang X."/>
            <person name="Ji Z."/>
            <person name="Zhao W."/>
            <person name="Sun Y."/>
            <person name="Zhang Z."/>
            <person name="Bao J."/>
            <person name="Han Y."/>
            <person name="Dong L."/>
            <person name="Ji J."/>
            <person name="Chen P."/>
            <person name="Wu S."/>
            <person name="Liu J."/>
            <person name="Xiao Y."/>
            <person name="Bu D."/>
            <person name="Tan J."/>
            <person name="Yang L."/>
            <person name="Ye C."/>
            <person name="Zhang J."/>
            <person name="Xu J."/>
            <person name="Zhou Y."/>
            <person name="Yu Y."/>
            <person name="Zhang B."/>
            <person name="Zhuang S."/>
            <person name="Wei H."/>
            <person name="Liu B."/>
            <person name="Lei M."/>
            <person name="Yu H."/>
            <person name="Li Y."/>
            <person name="Xu H."/>
            <person name="Wei S."/>
            <person name="He X."/>
            <person name="Fang L."/>
            <person name="Zhang Z."/>
            <person name="Zhang Y."/>
            <person name="Huang X."/>
            <person name="Su Z."/>
            <person name="Tong W."/>
            <person name="Li J."/>
            <person name="Tong Z."/>
            <person name="Li S."/>
            <person name="Ye J."/>
            <person name="Wang L."/>
            <person name="Fang L."/>
            <person name="Lei T."/>
            <person name="Chen C."/>
            <person name="Chen H."/>
            <person name="Xu Z."/>
            <person name="Li H."/>
            <person name="Huang H."/>
            <person name="Zhang F."/>
            <person name="Xu H."/>
            <person name="Li N."/>
            <person name="Zhao C."/>
            <person name="Li S."/>
            <person name="Dong L."/>
            <person name="Huang Y."/>
            <person name="Li L."/>
            <person name="Xi Y."/>
            <person name="Qi Q."/>
            <person name="Li W."/>
            <person name="Zhang B."/>
            <person name="Hu W."/>
            <person name="Zhang Y."/>
            <person name="Tian X."/>
            <person name="Jiao Y."/>
            <person name="Liang X."/>
            <person name="Jin J."/>
            <person name="Gao L."/>
            <person name="Zheng W."/>
            <person name="Hao B."/>
            <person name="Liu S."/>
            <person name="Wang W."/>
            <person name="Yuan L."/>
            <person name="Cao M."/>
            <person name="McDermott J."/>
            <person name="Samudrala R."/>
            <person name="Wang J."/>
            <person name="Wong G.K."/>
            <person name="Yang H."/>
        </authorList>
    </citation>
    <scope>NUCLEOTIDE SEQUENCE [LARGE SCALE GENOMIC DNA]</scope>
</reference>
<gene>
    <name evidence="2" type="ORF">OsJ_14283</name>
</gene>
<evidence type="ECO:0000256" key="1">
    <source>
        <dbReference type="SAM" id="MobiDB-lite"/>
    </source>
</evidence>
<protein>
    <submittedName>
        <fullName evidence="2">Uncharacterized protein</fullName>
    </submittedName>
</protein>
<dbReference type="Proteomes" id="UP000007752">
    <property type="component" value="Chromosome 4"/>
</dbReference>
<dbReference type="Pfam" id="PF03004">
    <property type="entry name" value="Transposase_24"/>
    <property type="match status" value="1"/>
</dbReference>
<dbReference type="PANTHER" id="PTHR33144:SF16">
    <property type="entry name" value="OS02G0129000 PROTEIN"/>
    <property type="match status" value="1"/>
</dbReference>
<evidence type="ECO:0000313" key="2">
    <source>
        <dbReference type="EMBL" id="EAZ30232.1"/>
    </source>
</evidence>
<dbReference type="PANTHER" id="PTHR33144">
    <property type="entry name" value="OS10G0409366 PROTEIN-RELATED"/>
    <property type="match status" value="1"/>
</dbReference>
<feature type="compositionally biased region" description="Polar residues" evidence="1">
    <location>
        <begin position="370"/>
        <end position="383"/>
    </location>
</feature>
<dbReference type="EMBL" id="CM000141">
    <property type="protein sequence ID" value="EAZ30232.1"/>
    <property type="molecule type" value="Genomic_DNA"/>
</dbReference>
<dbReference type="InterPro" id="IPR004252">
    <property type="entry name" value="Probable_transposase_24"/>
</dbReference>
<accession>A3ASE3</accession>